<keyword evidence="3" id="KW-1185">Reference proteome</keyword>
<name>A0A4C1ZA39_EUMVA</name>
<dbReference type="Proteomes" id="UP000299102">
    <property type="component" value="Unassembled WGS sequence"/>
</dbReference>
<dbReference type="AlphaFoldDB" id="A0A4C1ZA39"/>
<feature type="region of interest" description="Disordered" evidence="1">
    <location>
        <begin position="16"/>
        <end position="92"/>
    </location>
</feature>
<comment type="caution">
    <text evidence="2">The sequence shown here is derived from an EMBL/GenBank/DDBJ whole genome shotgun (WGS) entry which is preliminary data.</text>
</comment>
<protein>
    <submittedName>
        <fullName evidence="2">Uncharacterized protein</fullName>
    </submittedName>
</protein>
<evidence type="ECO:0000313" key="2">
    <source>
        <dbReference type="EMBL" id="GBP84570.1"/>
    </source>
</evidence>
<sequence length="141" mass="15043">MCRCRRAVYERDRVAGAARGAPTEHRAPPPLGAAFISRPVAARAGRAAPPRAPRADEYLTGRTRPNRADRGAARTSPLIRHAAASPRVTDGAHELQLVEKHGPRRGVRVGPGAAAAADRCDASGWFCKSRANVYYVQGIGL</sequence>
<dbReference type="EMBL" id="BGZK01001687">
    <property type="protein sequence ID" value="GBP84570.1"/>
    <property type="molecule type" value="Genomic_DNA"/>
</dbReference>
<organism evidence="2 3">
    <name type="scientific">Eumeta variegata</name>
    <name type="common">Bagworm moth</name>
    <name type="synonym">Eumeta japonica</name>
    <dbReference type="NCBI Taxonomy" id="151549"/>
    <lineage>
        <taxon>Eukaryota</taxon>
        <taxon>Metazoa</taxon>
        <taxon>Ecdysozoa</taxon>
        <taxon>Arthropoda</taxon>
        <taxon>Hexapoda</taxon>
        <taxon>Insecta</taxon>
        <taxon>Pterygota</taxon>
        <taxon>Neoptera</taxon>
        <taxon>Endopterygota</taxon>
        <taxon>Lepidoptera</taxon>
        <taxon>Glossata</taxon>
        <taxon>Ditrysia</taxon>
        <taxon>Tineoidea</taxon>
        <taxon>Psychidae</taxon>
        <taxon>Oiketicinae</taxon>
        <taxon>Eumeta</taxon>
    </lineage>
</organism>
<accession>A0A4C1ZA39</accession>
<gene>
    <name evidence="2" type="ORF">EVAR_89553_1</name>
</gene>
<proteinExistence type="predicted"/>
<reference evidence="2 3" key="1">
    <citation type="journal article" date="2019" name="Commun. Biol.">
        <title>The bagworm genome reveals a unique fibroin gene that provides high tensile strength.</title>
        <authorList>
            <person name="Kono N."/>
            <person name="Nakamura H."/>
            <person name="Ohtoshi R."/>
            <person name="Tomita M."/>
            <person name="Numata K."/>
            <person name="Arakawa K."/>
        </authorList>
    </citation>
    <scope>NUCLEOTIDE SEQUENCE [LARGE SCALE GENOMIC DNA]</scope>
</reference>
<evidence type="ECO:0000313" key="3">
    <source>
        <dbReference type="Proteomes" id="UP000299102"/>
    </source>
</evidence>
<evidence type="ECO:0000256" key="1">
    <source>
        <dbReference type="SAM" id="MobiDB-lite"/>
    </source>
</evidence>
<feature type="compositionally biased region" description="Low complexity" evidence="1">
    <location>
        <begin position="38"/>
        <end position="49"/>
    </location>
</feature>